<comment type="caution">
    <text evidence="5">The sequence shown here is derived from an EMBL/GenBank/DDBJ whole genome shotgun (WGS) entry which is preliminary data.</text>
</comment>
<dbReference type="AlphaFoldDB" id="A0A7K1Y2D5"/>
<dbReference type="Pfam" id="PF03938">
    <property type="entry name" value="OmpH"/>
    <property type="match status" value="1"/>
</dbReference>
<evidence type="ECO:0000313" key="5">
    <source>
        <dbReference type="EMBL" id="MXV17169.1"/>
    </source>
</evidence>
<dbReference type="PANTHER" id="PTHR35089">
    <property type="entry name" value="CHAPERONE PROTEIN SKP"/>
    <property type="match status" value="1"/>
</dbReference>
<name>A0A7K1Y2D5_9SPHI</name>
<dbReference type="SMART" id="SM00935">
    <property type="entry name" value="OmpH"/>
    <property type="match status" value="1"/>
</dbReference>
<comment type="similarity">
    <text evidence="1">Belongs to the Skp family.</text>
</comment>
<dbReference type="RefSeq" id="WP_160908169.1">
    <property type="nucleotide sequence ID" value="NZ_WVHS01000004.1"/>
</dbReference>
<dbReference type="Proteomes" id="UP000451233">
    <property type="component" value="Unassembled WGS sequence"/>
</dbReference>
<proteinExistence type="inferred from homology"/>
<evidence type="ECO:0000313" key="6">
    <source>
        <dbReference type="Proteomes" id="UP000451233"/>
    </source>
</evidence>
<reference evidence="5 6" key="1">
    <citation type="submission" date="2019-11" db="EMBL/GenBank/DDBJ databases">
        <title>Pedobacter sp. HMF7056 Genome sequencing and assembly.</title>
        <authorList>
            <person name="Kang H."/>
            <person name="Kim H."/>
            <person name="Joh K."/>
        </authorList>
    </citation>
    <scope>NUCLEOTIDE SEQUENCE [LARGE SCALE GENOMIC DNA]</scope>
    <source>
        <strain evidence="5 6">HMF7056</strain>
    </source>
</reference>
<evidence type="ECO:0000256" key="2">
    <source>
        <dbReference type="ARBA" id="ARBA00022729"/>
    </source>
</evidence>
<dbReference type="InterPro" id="IPR024930">
    <property type="entry name" value="Skp_dom_sf"/>
</dbReference>
<organism evidence="5 6">
    <name type="scientific">Hufsiella ginkgonis</name>
    <dbReference type="NCBI Taxonomy" id="2695274"/>
    <lineage>
        <taxon>Bacteria</taxon>
        <taxon>Pseudomonadati</taxon>
        <taxon>Bacteroidota</taxon>
        <taxon>Sphingobacteriia</taxon>
        <taxon>Sphingobacteriales</taxon>
        <taxon>Sphingobacteriaceae</taxon>
        <taxon>Hufsiella</taxon>
    </lineage>
</organism>
<dbReference type="GO" id="GO:0051082">
    <property type="term" value="F:unfolded protein binding"/>
    <property type="evidence" value="ECO:0007669"/>
    <property type="project" value="InterPro"/>
</dbReference>
<protein>
    <submittedName>
        <fullName evidence="5">OmpH family outer membrane protein</fullName>
    </submittedName>
</protein>
<dbReference type="GO" id="GO:0005829">
    <property type="term" value="C:cytosol"/>
    <property type="evidence" value="ECO:0007669"/>
    <property type="project" value="TreeGrafter"/>
</dbReference>
<feature type="signal peptide" evidence="4">
    <location>
        <begin position="1"/>
        <end position="19"/>
    </location>
</feature>
<feature type="compositionally biased region" description="Polar residues" evidence="3">
    <location>
        <begin position="94"/>
        <end position="105"/>
    </location>
</feature>
<dbReference type="SUPFAM" id="SSF111384">
    <property type="entry name" value="OmpH-like"/>
    <property type="match status" value="1"/>
</dbReference>
<dbReference type="Gene3D" id="3.30.910.20">
    <property type="entry name" value="Skp domain"/>
    <property type="match status" value="1"/>
</dbReference>
<feature type="region of interest" description="Disordered" evidence="3">
    <location>
        <begin position="94"/>
        <end position="113"/>
    </location>
</feature>
<keyword evidence="2 4" id="KW-0732">Signal</keyword>
<dbReference type="PANTHER" id="PTHR35089:SF1">
    <property type="entry name" value="CHAPERONE PROTEIN SKP"/>
    <property type="match status" value="1"/>
</dbReference>
<evidence type="ECO:0000256" key="4">
    <source>
        <dbReference type="SAM" id="SignalP"/>
    </source>
</evidence>
<dbReference type="InterPro" id="IPR005632">
    <property type="entry name" value="Chaperone_Skp"/>
</dbReference>
<dbReference type="PROSITE" id="PS51257">
    <property type="entry name" value="PROKAR_LIPOPROTEIN"/>
    <property type="match status" value="1"/>
</dbReference>
<evidence type="ECO:0000256" key="3">
    <source>
        <dbReference type="SAM" id="MobiDB-lite"/>
    </source>
</evidence>
<dbReference type="GO" id="GO:0050821">
    <property type="term" value="P:protein stabilization"/>
    <property type="evidence" value="ECO:0007669"/>
    <property type="project" value="TreeGrafter"/>
</dbReference>
<accession>A0A7K1Y2D5</accession>
<keyword evidence="6" id="KW-1185">Reference proteome</keyword>
<dbReference type="EMBL" id="WVHS01000004">
    <property type="protein sequence ID" value="MXV17169.1"/>
    <property type="molecule type" value="Genomic_DNA"/>
</dbReference>
<feature type="chain" id="PRO_5029688200" evidence="4">
    <location>
        <begin position="20"/>
        <end position="197"/>
    </location>
</feature>
<sequence>MRILSSGFSLFTGLLVVVAVSSCTQNQPKTASPAGAASDKKDGAEIAYINLDTLQSNYAYFADIKAQIEEKQKRAQADLTAKGNAFQQEVARYQQEQPSMSADQRASTEQRLARKQQELQSLNQNAGSAIANESAVENEKLYEKVSTYVKTYAKEKGYKFILTYTKGNPTVLYADERLDITKDVLAGLNGQYKKDKK</sequence>
<gene>
    <name evidence="5" type="ORF">GS398_17850</name>
</gene>
<evidence type="ECO:0000256" key="1">
    <source>
        <dbReference type="ARBA" id="ARBA00009091"/>
    </source>
</evidence>